<dbReference type="Pfam" id="PF02637">
    <property type="entry name" value="GatB_Yqey"/>
    <property type="match status" value="1"/>
</dbReference>
<dbReference type="GO" id="GO:0016740">
    <property type="term" value="F:transferase activity"/>
    <property type="evidence" value="ECO:0007669"/>
    <property type="project" value="UniProtKB-KW"/>
</dbReference>
<comment type="catalytic activity">
    <reaction evidence="5 6">
        <text>L-glutamyl-tRNA(Gln) + L-glutamine + ATP + H2O = L-glutaminyl-tRNA(Gln) + L-glutamate + ADP + phosphate + H(+)</text>
        <dbReference type="Rhea" id="RHEA:17521"/>
        <dbReference type="Rhea" id="RHEA-COMP:9681"/>
        <dbReference type="Rhea" id="RHEA-COMP:9684"/>
        <dbReference type="ChEBI" id="CHEBI:15377"/>
        <dbReference type="ChEBI" id="CHEBI:15378"/>
        <dbReference type="ChEBI" id="CHEBI:29985"/>
        <dbReference type="ChEBI" id="CHEBI:30616"/>
        <dbReference type="ChEBI" id="CHEBI:43474"/>
        <dbReference type="ChEBI" id="CHEBI:58359"/>
        <dbReference type="ChEBI" id="CHEBI:78520"/>
        <dbReference type="ChEBI" id="CHEBI:78521"/>
        <dbReference type="ChEBI" id="CHEBI:456216"/>
    </reaction>
</comment>
<accession>A0A060HG15</accession>
<protein>
    <recommendedName>
        <fullName evidence="6">Glutamyl-tRNA(Gln) amidotransferase subunit E</fullName>
        <shortName evidence="6">Glu-ADT subunit E</shortName>
        <ecNumber evidence="6">6.3.5.-</ecNumber>
    </recommendedName>
</protein>
<dbReference type="GO" id="GO:0005737">
    <property type="term" value="C:cytoplasm"/>
    <property type="evidence" value="ECO:0007669"/>
    <property type="project" value="InterPro"/>
</dbReference>
<evidence type="ECO:0000256" key="5">
    <source>
        <dbReference type="ARBA" id="ARBA00047913"/>
    </source>
</evidence>
<dbReference type="InterPro" id="IPR003789">
    <property type="entry name" value="Asn/Gln_tRNA_amidoTrase-B-like"/>
</dbReference>
<dbReference type="SUPFAM" id="SSF89095">
    <property type="entry name" value="GatB/YqeY motif"/>
    <property type="match status" value="1"/>
</dbReference>
<dbReference type="Gene3D" id="1.10.10.410">
    <property type="match status" value="1"/>
</dbReference>
<feature type="domain" description="Asn/Gln amidotransferase" evidence="7">
    <location>
        <begin position="499"/>
        <end position="641"/>
    </location>
</feature>
<evidence type="ECO:0000256" key="4">
    <source>
        <dbReference type="ARBA" id="ARBA00022917"/>
    </source>
</evidence>
<dbReference type="HAMAP" id="MF_00588">
    <property type="entry name" value="GatE"/>
    <property type="match status" value="1"/>
</dbReference>
<proteinExistence type="inferred from homology"/>
<evidence type="ECO:0000256" key="6">
    <source>
        <dbReference type="HAMAP-Rule" id="MF_00588"/>
    </source>
</evidence>
<evidence type="ECO:0000256" key="1">
    <source>
        <dbReference type="ARBA" id="ARBA00022598"/>
    </source>
</evidence>
<dbReference type="InterPro" id="IPR023168">
    <property type="entry name" value="GatB_Yqey_C_2"/>
</dbReference>
<evidence type="ECO:0000313" key="9">
    <source>
        <dbReference type="Proteomes" id="UP000027093"/>
    </source>
</evidence>
<dbReference type="Proteomes" id="UP000027093">
    <property type="component" value="Chromosome"/>
</dbReference>
<evidence type="ECO:0000256" key="3">
    <source>
        <dbReference type="ARBA" id="ARBA00022840"/>
    </source>
</evidence>
<comment type="similarity">
    <text evidence="6">Belongs to the GatB/GatE family. GatE subfamily.</text>
</comment>
<dbReference type="PANTHER" id="PTHR11659">
    <property type="entry name" value="GLUTAMYL-TRNA GLN AMIDOTRANSFERASE SUBUNIT B MITOCHONDRIAL AND PROKARYOTIC PET112-RELATED"/>
    <property type="match status" value="1"/>
</dbReference>
<keyword evidence="2 6" id="KW-0547">Nucleotide-binding</keyword>
<dbReference type="SUPFAM" id="SSF55931">
    <property type="entry name" value="Glutamine synthetase/guanido kinase"/>
    <property type="match status" value="1"/>
</dbReference>
<dbReference type="InterPro" id="IPR004414">
    <property type="entry name" value="GatE"/>
</dbReference>
<keyword evidence="8" id="KW-0808">Transferase</keyword>
<dbReference type="InterPro" id="IPR017958">
    <property type="entry name" value="Gln-tRNA_amidoTrfase_suB_CS"/>
</dbReference>
<dbReference type="InterPro" id="IPR029351">
    <property type="entry name" value="GAD_dom"/>
</dbReference>
<evidence type="ECO:0000259" key="7">
    <source>
        <dbReference type="SMART" id="SM00845"/>
    </source>
</evidence>
<dbReference type="Pfam" id="PF02934">
    <property type="entry name" value="GatB_N"/>
    <property type="match status" value="1"/>
</dbReference>
<dbReference type="PANTHER" id="PTHR11659:SF2">
    <property type="entry name" value="GLUTAMYL-TRNA(GLN) AMIDOTRANSFERASE SUBUNIT E"/>
    <property type="match status" value="1"/>
</dbReference>
<reference evidence="8 9" key="1">
    <citation type="journal article" date="2014" name="Int. J. Syst. Evol. Microbiol.">
        <title>Nitrososphaera viennensis gen. nov., sp. nov., an aerobic and mesophilic, ammonia-oxidizing archaeon from soil and a member of the archaeal phylum Thaumarchaeota.</title>
        <authorList>
            <person name="Stieglmeier M."/>
            <person name="Klingl A."/>
            <person name="Alves R.J."/>
            <person name="Rittmann S.K."/>
            <person name="Melcher M."/>
            <person name="Leisch N."/>
            <person name="Schleper C."/>
        </authorList>
    </citation>
    <scope>NUCLEOTIDE SEQUENCE [LARGE SCALE GENOMIC DNA]</scope>
    <source>
        <strain evidence="8">EN76</strain>
    </source>
</reference>
<keyword evidence="9" id="KW-1185">Reference proteome</keyword>
<dbReference type="GO" id="GO:0004812">
    <property type="term" value="F:aminoacyl-tRNA ligase activity"/>
    <property type="evidence" value="ECO:0007669"/>
    <property type="project" value="InterPro"/>
</dbReference>
<dbReference type="InterPro" id="IPR017959">
    <property type="entry name" value="Asn/Gln-tRNA_amidoTrfase_suB/E"/>
</dbReference>
<dbReference type="InterPro" id="IPR004115">
    <property type="entry name" value="GAD-like_sf"/>
</dbReference>
<dbReference type="KEGG" id="nvn:NVIE_013240"/>
<dbReference type="SUPFAM" id="SSF55261">
    <property type="entry name" value="GAD domain-like"/>
    <property type="match status" value="1"/>
</dbReference>
<sequence>MHRAIFHAVTMTIPDPASIDMKVGFEIHQQLATKSKLFCNCSCKEAETYGRTFTRRLRPTQSELGAYDPAAMFEFSKMRLAEYHAAAGTSCLVEADEEPPHKVNPEALETALVFALALHSRVMDEVHVMRKIVIDGSNTSGFQRTMLVASGGYLDVAGKKVGVQSICLEEDASKVLGDDGNNKQVRKYGLDRLGVPLVEIALEPVTGKPDEIMQVALTLGRLLRASKRVARGLGSIRQDVNVSILGGAVVEVKGVQQLDQLIKVIEHEATRQHGLVLVAEKLRENKISKDGIGDRVEDVTDLLKKSQSKVVKKIFEGTKPVFRAIRVRGFAGMIGYEPYPGIRLGKELGELVRFYDLGGVFHSDELPNYGITKEEVEYVRSKLDLGSSDAFVIVGGPEEKVAFAADAIIRRLKAALEGVPAETRAATLDGRTVFSRPRPGAARMYPETDIPTIPVTGKTLDALAGKVPRPWDEVVDAIAKKHNMNKKLASQIFDSDYLAIFEEIVANTKVQPTFVASKLTEDITSLQRQGLDPAALTDPIIAEVFAKLDAGAIAKESVILIFEKLMKKEAGTVDDAVKALGVSSISDDELAAALDKVISDNMAQVKEKGMGALSMLMGRSMAVLRGKADGQKINAMLKEKLDKMVGSSKK</sequence>
<dbReference type="Pfam" id="PF02938">
    <property type="entry name" value="GAD"/>
    <property type="match status" value="1"/>
</dbReference>
<dbReference type="InterPro" id="IPR018027">
    <property type="entry name" value="Asn/Gln_amidotransferase"/>
</dbReference>
<keyword evidence="4 6" id="KW-0648">Protein biosynthesis</keyword>
<dbReference type="InterPro" id="IPR042114">
    <property type="entry name" value="GatB_C_1"/>
</dbReference>
<dbReference type="PROSITE" id="PS01234">
    <property type="entry name" value="GATB"/>
    <property type="match status" value="1"/>
</dbReference>
<dbReference type="HOGENOM" id="CLU_030702_0_0_2"/>
<dbReference type="Gene3D" id="1.10.150.380">
    <property type="entry name" value="GatB domain, N-terminal subdomain"/>
    <property type="match status" value="1"/>
</dbReference>
<name>A0A060HG15_9ARCH</name>
<dbReference type="GO" id="GO:0006412">
    <property type="term" value="P:translation"/>
    <property type="evidence" value="ECO:0007669"/>
    <property type="project" value="UniProtKB-UniRule"/>
</dbReference>
<dbReference type="InterPro" id="IPR014746">
    <property type="entry name" value="Gln_synth/guanido_kin_cat_dom"/>
</dbReference>
<dbReference type="GO" id="GO:0005524">
    <property type="term" value="F:ATP binding"/>
    <property type="evidence" value="ECO:0007669"/>
    <property type="project" value="UniProtKB-KW"/>
</dbReference>
<dbReference type="Gene3D" id="3.30.1360.30">
    <property type="entry name" value="GAD-like domain"/>
    <property type="match status" value="1"/>
</dbReference>
<dbReference type="NCBIfam" id="TIGR00134">
    <property type="entry name" value="gatE_arch"/>
    <property type="match status" value="1"/>
</dbReference>
<dbReference type="SMART" id="SM00845">
    <property type="entry name" value="GatB_Yqey"/>
    <property type="match status" value="1"/>
</dbReference>
<dbReference type="NCBIfam" id="NF003107">
    <property type="entry name" value="PRK04028.1"/>
    <property type="match status" value="1"/>
</dbReference>
<evidence type="ECO:0000256" key="2">
    <source>
        <dbReference type="ARBA" id="ARBA00022741"/>
    </source>
</evidence>
<organism evidence="8 9">
    <name type="scientific">Nitrososphaera viennensis EN76</name>
    <dbReference type="NCBI Taxonomy" id="926571"/>
    <lineage>
        <taxon>Archaea</taxon>
        <taxon>Nitrososphaerota</taxon>
        <taxon>Nitrososphaeria</taxon>
        <taxon>Nitrososphaerales</taxon>
        <taxon>Nitrososphaeraceae</taxon>
        <taxon>Nitrososphaera</taxon>
    </lineage>
</organism>
<gene>
    <name evidence="6 8" type="primary">gatE</name>
    <name evidence="8" type="ORF">NVIE_013240</name>
</gene>
<comment type="subunit">
    <text evidence="6">Heterodimer of GatD and GatE.</text>
</comment>
<dbReference type="GO" id="GO:0050567">
    <property type="term" value="F:glutaminyl-tRNA synthase (glutamine-hydrolyzing) activity"/>
    <property type="evidence" value="ECO:0007669"/>
    <property type="project" value="UniProtKB-UniRule"/>
</dbReference>
<dbReference type="STRING" id="926571.NVIE_013240"/>
<dbReference type="GO" id="GO:0070681">
    <property type="term" value="P:glutaminyl-tRNAGln biosynthesis via transamidation"/>
    <property type="evidence" value="ECO:0007669"/>
    <property type="project" value="TreeGrafter"/>
</dbReference>
<dbReference type="InterPro" id="IPR006075">
    <property type="entry name" value="Asn/Gln-tRNA_Trfase_suB/E_cat"/>
</dbReference>
<keyword evidence="1 6" id="KW-0436">Ligase</keyword>
<evidence type="ECO:0000313" key="8">
    <source>
        <dbReference type="EMBL" id="AIC15559.1"/>
    </source>
</evidence>
<dbReference type="AlphaFoldDB" id="A0A060HG15"/>
<keyword evidence="3 6" id="KW-0067">ATP-binding</keyword>
<dbReference type="EMBL" id="CP007536">
    <property type="protein sequence ID" value="AIC15559.1"/>
    <property type="molecule type" value="Genomic_DNA"/>
</dbReference>
<comment type="function">
    <text evidence="6">Allows the formation of correctly charged Gln-tRNA(Gln) through the transamidation of misacylated Glu-tRNA(Gln) in organisms which lack glutaminyl-tRNA synthetase. The reaction takes place in the presence of glutamine and ATP through an activated gamma-phospho-Glu-tRNA(Gln). The GatDE system is specific for glutamate and does not act on aspartate.</text>
</comment>
<dbReference type="EC" id="6.3.5.-" evidence="6"/>